<dbReference type="AlphaFoldDB" id="A0AAW5ICV6"/>
<gene>
    <name evidence="1" type="ORF">NNC68_12345</name>
</gene>
<accession>A0AAW5ICV6</accession>
<comment type="caution">
    <text evidence="1">The sequence shown here is derived from an EMBL/GenBank/DDBJ whole genome shotgun (WGS) entry which is preliminary data.</text>
</comment>
<dbReference type="EMBL" id="JANDWU010000026">
    <property type="protein sequence ID" value="MCP9550257.1"/>
    <property type="molecule type" value="Genomic_DNA"/>
</dbReference>
<name>A0AAW5ICV6_9BACT</name>
<evidence type="ECO:0000313" key="2">
    <source>
        <dbReference type="Proteomes" id="UP001205506"/>
    </source>
</evidence>
<dbReference type="RefSeq" id="WP_254970084.1">
    <property type="nucleotide sequence ID" value="NZ_JANDWU010000026.1"/>
</dbReference>
<protein>
    <submittedName>
        <fullName evidence="1">Uncharacterized protein</fullName>
    </submittedName>
</protein>
<organism evidence="1 2">
    <name type="scientific">Segatella copri</name>
    <dbReference type="NCBI Taxonomy" id="165179"/>
    <lineage>
        <taxon>Bacteria</taxon>
        <taxon>Pseudomonadati</taxon>
        <taxon>Bacteroidota</taxon>
        <taxon>Bacteroidia</taxon>
        <taxon>Bacteroidales</taxon>
        <taxon>Prevotellaceae</taxon>
        <taxon>Segatella</taxon>
    </lineage>
</organism>
<evidence type="ECO:0000313" key="1">
    <source>
        <dbReference type="EMBL" id="MCP9550257.1"/>
    </source>
</evidence>
<reference evidence="1" key="1">
    <citation type="submission" date="2022-07" db="EMBL/GenBank/DDBJ databases">
        <title>Prevotella copri.</title>
        <authorList>
            <person name="Yang C."/>
        </authorList>
    </citation>
    <scope>NUCLEOTIDE SEQUENCE</scope>
    <source>
        <strain evidence="1">HF1805</strain>
    </source>
</reference>
<sequence>MKFLNGNGQQEVDAFLYHLCNLLAAVEESKHEQSVSDKLNKKLFNDNAIEFKTNLLTFVKSGDHIGFNFMNVVAFTNKANNIVNLVKSNYKEDEFKPVCCHLDNKQVHVNDLQYGLTYALVTNPHKPWNSIIGFCKYIGNGNIYVIGTDLSECLVTLSGKYEQFFAYRVDFLEAYTK</sequence>
<dbReference type="Proteomes" id="UP001205506">
    <property type="component" value="Unassembled WGS sequence"/>
</dbReference>
<proteinExistence type="predicted"/>